<comment type="caution">
    <text evidence="2">The sequence shown here is derived from an EMBL/GenBank/DDBJ whole genome shotgun (WGS) entry which is preliminary data.</text>
</comment>
<dbReference type="Proteomes" id="UP000468943">
    <property type="component" value="Unassembled WGS sequence"/>
</dbReference>
<organism evidence="2 3">
    <name type="scientific">Pontixanthobacter gangjinensis</name>
    <dbReference type="NCBI Taxonomy" id="1028742"/>
    <lineage>
        <taxon>Bacteria</taxon>
        <taxon>Pseudomonadati</taxon>
        <taxon>Pseudomonadota</taxon>
        <taxon>Alphaproteobacteria</taxon>
        <taxon>Sphingomonadales</taxon>
        <taxon>Erythrobacteraceae</taxon>
        <taxon>Pontixanthobacter</taxon>
    </lineage>
</organism>
<proteinExistence type="predicted"/>
<name>A0A6I4SSV2_9SPHN</name>
<protein>
    <recommendedName>
        <fullName evidence="1">Aspartyl/asparaginy/proline hydroxylase domain-containing protein</fullName>
    </recommendedName>
</protein>
<dbReference type="Gene3D" id="2.60.120.330">
    <property type="entry name" value="B-lactam Antibiotic, Isopenicillin N Synthase, Chain"/>
    <property type="match status" value="1"/>
</dbReference>
<dbReference type="Pfam" id="PF05118">
    <property type="entry name" value="Asp_Arg_Hydrox"/>
    <property type="match status" value="1"/>
</dbReference>
<gene>
    <name evidence="2" type="ORF">GRI36_12005</name>
</gene>
<reference evidence="2 3" key="1">
    <citation type="submission" date="2019-12" db="EMBL/GenBank/DDBJ databases">
        <title>Genomic-based taxomic classification of the family Erythrobacteraceae.</title>
        <authorList>
            <person name="Xu L."/>
        </authorList>
    </citation>
    <scope>NUCLEOTIDE SEQUENCE [LARGE SCALE GENOMIC DNA]</scope>
    <source>
        <strain evidence="2 3">JCM 17802</strain>
    </source>
</reference>
<evidence type="ECO:0000259" key="1">
    <source>
        <dbReference type="Pfam" id="PF05118"/>
    </source>
</evidence>
<evidence type="ECO:0000313" key="2">
    <source>
        <dbReference type="EMBL" id="MXO57602.1"/>
    </source>
</evidence>
<accession>A0A6I4SSV2</accession>
<dbReference type="SUPFAM" id="SSF51197">
    <property type="entry name" value="Clavaminate synthase-like"/>
    <property type="match status" value="1"/>
</dbReference>
<evidence type="ECO:0000313" key="3">
    <source>
        <dbReference type="Proteomes" id="UP000468943"/>
    </source>
</evidence>
<dbReference type="InterPro" id="IPR007803">
    <property type="entry name" value="Asp/Arg/Pro-Hydrxlase"/>
</dbReference>
<dbReference type="OrthoDB" id="1441538at2"/>
<dbReference type="InterPro" id="IPR027443">
    <property type="entry name" value="IPNS-like_sf"/>
</dbReference>
<dbReference type="EMBL" id="WTYS01000001">
    <property type="protein sequence ID" value="MXO57602.1"/>
    <property type="molecule type" value="Genomic_DNA"/>
</dbReference>
<dbReference type="RefSeq" id="WP_160598663.1">
    <property type="nucleotide sequence ID" value="NZ_WTYS01000001.1"/>
</dbReference>
<sequence>MPPRVKKPTDIRELATVEVSRLIALASRISPETWGQEDRHKENDFAVFHHTQHLVFRFISENRDPEDFYANPAWDVWKPVLMPLMQQAIAPYGFRNPQFPKAMLAKLAAGHQIDPHYDGAGSNQRVHKIHIPLVTNPEAEFLVGDGRFHLDVGKAYEVNNIISHGAVNQGSEDRIHFIFEVFEGDYQQTTVRPDGGTAANADL</sequence>
<feature type="domain" description="Aspartyl/asparaginy/proline hydroxylase" evidence="1">
    <location>
        <begin position="92"/>
        <end position="181"/>
    </location>
</feature>
<dbReference type="AlphaFoldDB" id="A0A6I4SSV2"/>
<keyword evidence="3" id="KW-1185">Reference proteome</keyword>